<dbReference type="GeneID" id="86941661"/>
<organism evidence="1 2">
    <name type="scientific">Stomatobaculum longum</name>
    <dbReference type="NCBI Taxonomy" id="796942"/>
    <lineage>
        <taxon>Bacteria</taxon>
        <taxon>Bacillati</taxon>
        <taxon>Bacillota</taxon>
        <taxon>Clostridia</taxon>
        <taxon>Lachnospirales</taxon>
        <taxon>Lachnospiraceae</taxon>
        <taxon>Stomatobaculum</taxon>
    </lineage>
</organism>
<sequence length="163" mass="18440">MYIESYWGSYIGGTDDSLTLLSLLEDFEKDEIGLGEIFARTGLKALEERASSLRMTGDALRFTNREGLELNFYYAIDLIGDLAALHLECLRSGSVNLQDLDEGLEARNIRLTASSEEKEVLRAALLDFAEHAKEYDITEVMDETSLAEFREELKALRLELFES</sequence>
<dbReference type="Proteomes" id="UP000018466">
    <property type="component" value="Unassembled WGS sequence"/>
</dbReference>
<dbReference type="AlphaFoldDB" id="A0AA37DFC7"/>
<dbReference type="Pfam" id="PF15583">
    <property type="entry name" value="Imm68"/>
    <property type="match status" value="1"/>
</dbReference>
<dbReference type="EMBL" id="AGEL01000015">
    <property type="protein sequence ID" value="EHO15611.1"/>
    <property type="molecule type" value="Genomic_DNA"/>
</dbReference>
<reference evidence="1 2" key="1">
    <citation type="submission" date="2011-10" db="EMBL/GenBank/DDBJ databases">
        <title>The Genome Sequence of Lachnospiraceae bacterium ACC2.</title>
        <authorList>
            <consortium name="The Broad Institute Genome Sequencing Platform"/>
            <person name="Earl A."/>
            <person name="Ward D."/>
            <person name="Feldgarden M."/>
            <person name="Gevers D."/>
            <person name="Sizova M."/>
            <person name="Hazen A."/>
            <person name="Epstein S."/>
            <person name="Young S.K."/>
            <person name="Zeng Q."/>
            <person name="Gargeya S."/>
            <person name="Fitzgerald M."/>
            <person name="Haas B."/>
            <person name="Abouelleil A."/>
            <person name="Alvarado L."/>
            <person name="Arachchi H.M."/>
            <person name="Berlin A."/>
            <person name="Brown A."/>
            <person name="Chapman S.B."/>
            <person name="Chen Z."/>
            <person name="Dunbar C."/>
            <person name="Freedman E."/>
            <person name="Gearin G."/>
            <person name="Goldberg J."/>
            <person name="Griggs A."/>
            <person name="Gujja S."/>
            <person name="Heiman D."/>
            <person name="Howarth C."/>
            <person name="Larson L."/>
            <person name="Lui A."/>
            <person name="MacDonald P.J.P."/>
            <person name="Montmayeur A."/>
            <person name="Murphy C."/>
            <person name="Neiman D."/>
            <person name="Pearson M."/>
            <person name="Priest M."/>
            <person name="Roberts A."/>
            <person name="Saif S."/>
            <person name="Shea T."/>
            <person name="Shenoy N."/>
            <person name="Sisk P."/>
            <person name="Stolte C."/>
            <person name="Sykes S."/>
            <person name="Wortman J."/>
            <person name="Nusbaum C."/>
            <person name="Birren B."/>
        </authorList>
    </citation>
    <scope>NUCLEOTIDE SEQUENCE [LARGE SCALE GENOMIC DNA]</scope>
    <source>
        <strain evidence="1 2">ACC2</strain>
    </source>
</reference>
<keyword evidence="2" id="KW-1185">Reference proteome</keyword>
<evidence type="ECO:0000313" key="2">
    <source>
        <dbReference type="Proteomes" id="UP000018466"/>
    </source>
</evidence>
<proteinExistence type="predicted"/>
<accession>A0AA37DFC7</accession>
<name>A0AA37DFC7_9FIRM</name>
<dbReference type="InterPro" id="IPR028276">
    <property type="entry name" value="Imm68"/>
</dbReference>
<gene>
    <name evidence="1" type="ORF">HMPREF9623_01932</name>
</gene>
<comment type="caution">
    <text evidence="1">The sequence shown here is derived from an EMBL/GenBank/DDBJ whole genome shotgun (WGS) entry which is preliminary data.</text>
</comment>
<evidence type="ECO:0000313" key="1">
    <source>
        <dbReference type="EMBL" id="EHO15611.1"/>
    </source>
</evidence>
<dbReference type="RefSeq" id="WP_009533750.1">
    <property type="nucleotide sequence ID" value="NZ_CAJPPX010000004.1"/>
</dbReference>
<protein>
    <submittedName>
        <fullName evidence="1">Uncharacterized protein</fullName>
    </submittedName>
</protein>